<dbReference type="AlphaFoldDB" id="A0A836D107"/>
<feature type="compositionally biased region" description="Basic and acidic residues" evidence="2">
    <location>
        <begin position="178"/>
        <end position="212"/>
    </location>
</feature>
<evidence type="ECO:0000259" key="3">
    <source>
        <dbReference type="Pfam" id="PF07202"/>
    </source>
</evidence>
<feature type="compositionally biased region" description="Basic and acidic residues" evidence="2">
    <location>
        <begin position="297"/>
        <end position="319"/>
    </location>
</feature>
<feature type="region of interest" description="Disordered" evidence="2">
    <location>
        <begin position="1"/>
        <end position="46"/>
    </location>
</feature>
<evidence type="ECO:0000256" key="2">
    <source>
        <dbReference type="SAM" id="MobiDB-lite"/>
    </source>
</evidence>
<proteinExistence type="inferred from homology"/>
<comment type="caution">
    <text evidence="4">The sequence shown here is derived from an EMBL/GenBank/DDBJ whole genome shotgun (WGS) entry which is preliminary data.</text>
</comment>
<dbReference type="InterPro" id="IPR009852">
    <property type="entry name" value="CENPJ_C_dom"/>
</dbReference>
<evidence type="ECO:0000256" key="1">
    <source>
        <dbReference type="ARBA" id="ARBA00005627"/>
    </source>
</evidence>
<feature type="compositionally biased region" description="Polar residues" evidence="2">
    <location>
        <begin position="247"/>
        <end position="258"/>
    </location>
</feature>
<name>A0A836D107_SHEEP</name>
<comment type="similarity">
    <text evidence="1">Belongs to the TCP10 family.</text>
</comment>
<sequence length="446" mass="48376">MAGPMLRAHLGAEEPAETEPGCPEDGGAGPKPETAAGYSPEDGGAEAMMQLQQEVSGLREEFRRQEARWAATHRELRAQMDALVKQNLELRAGLRASERRRLEAKRSSAGSVHVRRRSDARVSESAFGKTSPLPADTGIMPKHAGRSHRAALPGLPSGKPISRETEKTDSGKLIPCEDGDKALSRSLQDRHAKPPGREQASEEKPALSEDGKVLQQSPRSLQKWSGRRSPAPAALAVAPQDHRAQANPDTSSSPSGSNAGRLPAWVPMDETTCSSLSISEELQDLPVEPELPPNASQREDTKIRQEEEGEVQHPKDETHSAGAGGAGTAHRRPLEAGRVPNKQSEKVCPGRSKEIVFPDGTVQRLSAGREETVFPDGTIVSVERNGDKTIVLSNGQREIHTAQFKRREYPDGSTKTVYHDGHQETKDASGRVKVRDEAGNIILDWK</sequence>
<feature type="region of interest" description="Disordered" evidence="2">
    <location>
        <begin position="98"/>
        <end position="353"/>
    </location>
</feature>
<dbReference type="InterPro" id="IPR047002">
    <property type="entry name" value="Tcp10_C_sf"/>
</dbReference>
<protein>
    <recommendedName>
        <fullName evidence="3">Centromere protein J C-terminal domain-containing protein</fullName>
    </recommendedName>
</protein>
<dbReference type="EMBL" id="JAEMGP010000008">
    <property type="protein sequence ID" value="KAG5205768.1"/>
    <property type="molecule type" value="Genomic_DNA"/>
</dbReference>
<dbReference type="InterPro" id="IPR026581">
    <property type="entry name" value="TCP10L/CENPJ"/>
</dbReference>
<dbReference type="Proteomes" id="UP000664991">
    <property type="component" value="Unassembled WGS sequence"/>
</dbReference>
<feature type="domain" description="Centromere protein J C-terminal" evidence="3">
    <location>
        <begin position="368"/>
        <end position="400"/>
    </location>
</feature>
<feature type="compositionally biased region" description="Basic and acidic residues" evidence="2">
    <location>
        <begin position="161"/>
        <end position="170"/>
    </location>
</feature>
<evidence type="ECO:0000313" key="5">
    <source>
        <dbReference type="Proteomes" id="UP000664991"/>
    </source>
</evidence>
<dbReference type="Gene3D" id="2.60.450.20">
    <property type="match status" value="1"/>
</dbReference>
<evidence type="ECO:0000313" key="4">
    <source>
        <dbReference type="EMBL" id="KAG5205768.1"/>
    </source>
</evidence>
<accession>A0A836D107</accession>
<feature type="compositionally biased region" description="Basic and acidic residues" evidence="2">
    <location>
        <begin position="417"/>
        <end position="430"/>
    </location>
</feature>
<dbReference type="PANTHER" id="PTHR10331:SF25">
    <property type="entry name" value="T-COMPLEX PROTEIN 10A-RELATED"/>
    <property type="match status" value="1"/>
</dbReference>
<organism evidence="4 5">
    <name type="scientific">Ovis aries</name>
    <name type="common">Sheep</name>
    <dbReference type="NCBI Taxonomy" id="9940"/>
    <lineage>
        <taxon>Eukaryota</taxon>
        <taxon>Metazoa</taxon>
        <taxon>Chordata</taxon>
        <taxon>Craniata</taxon>
        <taxon>Vertebrata</taxon>
        <taxon>Euteleostomi</taxon>
        <taxon>Mammalia</taxon>
        <taxon>Eutheria</taxon>
        <taxon>Laurasiatheria</taxon>
        <taxon>Artiodactyla</taxon>
        <taxon>Ruminantia</taxon>
        <taxon>Pecora</taxon>
        <taxon>Bovidae</taxon>
        <taxon>Caprinae</taxon>
        <taxon>Ovis</taxon>
    </lineage>
</organism>
<dbReference type="PANTHER" id="PTHR10331">
    <property type="entry name" value="T COMPLEX PROTEIN 10"/>
    <property type="match status" value="1"/>
</dbReference>
<feature type="compositionally biased region" description="Polar residues" evidence="2">
    <location>
        <begin position="214"/>
        <end position="223"/>
    </location>
</feature>
<reference evidence="4 5" key="1">
    <citation type="submission" date="2020-12" db="EMBL/GenBank/DDBJ databases">
        <title>De novo assembly of Tibetan sheep genome.</title>
        <authorList>
            <person name="Li X."/>
        </authorList>
    </citation>
    <scope>NUCLEOTIDE SEQUENCE [LARGE SCALE GENOMIC DNA]</scope>
    <source>
        <tissue evidence="4">Heart</tissue>
    </source>
</reference>
<dbReference type="Pfam" id="PF07202">
    <property type="entry name" value="Tcp10_C"/>
    <property type="match status" value="1"/>
</dbReference>
<feature type="compositionally biased region" description="Polar residues" evidence="2">
    <location>
        <begin position="271"/>
        <end position="280"/>
    </location>
</feature>
<feature type="region of interest" description="Disordered" evidence="2">
    <location>
        <begin position="407"/>
        <end position="430"/>
    </location>
</feature>
<gene>
    <name evidence="4" type="ORF">JEQ12_019018</name>
</gene>